<dbReference type="InterPro" id="IPR053006">
    <property type="entry name" value="Meiosis_regulatory"/>
</dbReference>
<proteinExistence type="predicted"/>
<feature type="compositionally biased region" description="Polar residues" evidence="1">
    <location>
        <begin position="18"/>
        <end position="32"/>
    </location>
</feature>
<feature type="domain" description="Bacteriophage T5 Orf172 DNA-binding" evidence="2">
    <location>
        <begin position="351"/>
        <end position="464"/>
    </location>
</feature>
<reference evidence="3 4" key="1">
    <citation type="journal article" date="2014" name="BMC Genomics">
        <title>Comparative genomics of the major fungal agents of human and animal Sporotrichosis: Sporothrix schenckii and Sporothrix brasiliensis.</title>
        <authorList>
            <person name="Teixeira M.M."/>
            <person name="de Almeida L.G."/>
            <person name="Kubitschek-Barreira P."/>
            <person name="Alves F.L."/>
            <person name="Kioshima E.S."/>
            <person name="Abadio A.K."/>
            <person name="Fernandes L."/>
            <person name="Derengowski L.S."/>
            <person name="Ferreira K.S."/>
            <person name="Souza R.C."/>
            <person name="Ruiz J.C."/>
            <person name="de Andrade N.C."/>
            <person name="Paes H.C."/>
            <person name="Nicola A.M."/>
            <person name="Albuquerque P."/>
            <person name="Gerber A.L."/>
            <person name="Martins V.P."/>
            <person name="Peconick L.D."/>
            <person name="Neto A.V."/>
            <person name="Chaucanez C.B."/>
            <person name="Silva P.A."/>
            <person name="Cunha O.L."/>
            <person name="de Oliveira F.F."/>
            <person name="dos Santos T.C."/>
            <person name="Barros A.L."/>
            <person name="Soares M.A."/>
            <person name="de Oliveira L.M."/>
            <person name="Marini M.M."/>
            <person name="Villalobos-Duno H."/>
            <person name="Cunha M.M."/>
            <person name="de Hoog S."/>
            <person name="da Silveira J.F."/>
            <person name="Henrissat B."/>
            <person name="Nino-Vega G.A."/>
            <person name="Cisalpino P.S."/>
            <person name="Mora-Montes H.M."/>
            <person name="Almeida S.R."/>
            <person name="Stajich J.E."/>
            <person name="Lopes-Bezerra L.M."/>
            <person name="Vasconcelos A.T."/>
            <person name="Felipe M.S."/>
        </authorList>
    </citation>
    <scope>NUCLEOTIDE SEQUENCE [LARGE SCALE GENOMIC DNA]</scope>
    <source>
        <strain evidence="3 4">1099-18</strain>
    </source>
</reference>
<dbReference type="GeneID" id="27669450"/>
<gene>
    <name evidence="3" type="ORF">SPSK_07511</name>
</gene>
<feature type="region of interest" description="Disordered" evidence="1">
    <location>
        <begin position="114"/>
        <end position="147"/>
    </location>
</feature>
<evidence type="ECO:0000259" key="2">
    <source>
        <dbReference type="SMART" id="SM00974"/>
    </source>
</evidence>
<comment type="caution">
    <text evidence="3">The sequence shown here is derived from an EMBL/GenBank/DDBJ whole genome shotgun (WGS) entry which is preliminary data.</text>
</comment>
<organism evidence="3 4">
    <name type="scientific">Sporothrix schenckii 1099-18</name>
    <dbReference type="NCBI Taxonomy" id="1397361"/>
    <lineage>
        <taxon>Eukaryota</taxon>
        <taxon>Fungi</taxon>
        <taxon>Dikarya</taxon>
        <taxon>Ascomycota</taxon>
        <taxon>Pezizomycotina</taxon>
        <taxon>Sordariomycetes</taxon>
        <taxon>Sordariomycetidae</taxon>
        <taxon>Ophiostomatales</taxon>
        <taxon>Ophiostomataceae</taxon>
        <taxon>Sporothrix</taxon>
    </lineage>
</organism>
<feature type="region of interest" description="Disordered" evidence="1">
    <location>
        <begin position="76"/>
        <end position="97"/>
    </location>
</feature>
<dbReference type="Pfam" id="PF10544">
    <property type="entry name" value="T5orf172"/>
    <property type="match status" value="1"/>
</dbReference>
<evidence type="ECO:0000313" key="4">
    <source>
        <dbReference type="Proteomes" id="UP000033710"/>
    </source>
</evidence>
<feature type="region of interest" description="Disordered" evidence="1">
    <location>
        <begin position="165"/>
        <end position="228"/>
    </location>
</feature>
<feature type="compositionally biased region" description="Gly residues" evidence="1">
    <location>
        <begin position="116"/>
        <end position="127"/>
    </location>
</feature>
<reference evidence="3 4" key="2">
    <citation type="journal article" date="2015" name="Eukaryot. Cell">
        <title>Asexual propagation of a virulent clone complex in a human and feline outbreak of sporotrichosis.</title>
        <authorList>
            <person name="Teixeira Mde M."/>
            <person name="Rodrigues A.M."/>
            <person name="Tsui C.K."/>
            <person name="de Almeida L.G."/>
            <person name="Van Diepeningen A.D."/>
            <person name="van den Ende B.G."/>
            <person name="Fernandes G.F."/>
            <person name="Kano R."/>
            <person name="Hamelin R.C."/>
            <person name="Lopes-Bezerra L.M."/>
            <person name="Vasconcelos A.T."/>
            <person name="de Hoog S."/>
            <person name="de Camargo Z.P."/>
            <person name="Felipe M.S."/>
        </authorList>
    </citation>
    <scope>NUCLEOTIDE SEQUENCE [LARGE SCALE GENOMIC DNA]</scope>
    <source>
        <strain evidence="3 4">1099-18</strain>
    </source>
</reference>
<dbReference type="InterPro" id="IPR018306">
    <property type="entry name" value="Phage_T5_Orf172_DNA-bd"/>
</dbReference>
<feature type="region of interest" description="Disordered" evidence="1">
    <location>
        <begin position="1"/>
        <end position="58"/>
    </location>
</feature>
<sequence length="472" mass="51931">MPFIANTPESLVARSDSRNPSTTCRGITSSGRTCRRRISPSGLDQKAVGGNRHFGSRLRVDDPRDERLYCWQHKEQASMSARSSPGPQTSPSPILEERTSLDTLADRLNLLSMTDGYGGKRTTGGAGVRPSTSLKSPGARTQRPRSKTSRTAFFCFCFEIPSDEASLPSPRPRPQPAQLSGISSSSGSAHVAHARGKGKQTVEQTYRDRTSPRSHHHQPGSRKPSTASRTAQYLALVPKTVSPQTASSLMAELAKPFSQVDEPGYIYMFWLTPESLQVAPPTEAARSLLLPPTRPDGGDWRRASDIVASFAAGGVSGNNGGGIDRGDSRSERRSNADGESVTKVMNRSTEKNSALLLKIGRANNVQRRLNEWTRQCGYKLSLIRFYPYIPSTLRSLGMSSEVVPRKIPHSHKVERLIHLELAGLGLRVADGDRCGVCGREHREWFRVEASRKAIADVDSIIRRWVHWDEGRP</sequence>
<accession>A0A0F2MHJ0</accession>
<dbReference type="OrthoDB" id="2417614at2759"/>
<dbReference type="KEGG" id="ssck:SPSK_07511"/>
<dbReference type="PANTHER" id="PTHR28094:SF2">
    <property type="entry name" value="BACTERIOPHAGE T5 ORF172 DNA-BINDING DOMAIN-CONTAINING PROTEIN"/>
    <property type="match status" value="1"/>
</dbReference>
<evidence type="ECO:0000313" key="3">
    <source>
        <dbReference type="EMBL" id="KJR87636.1"/>
    </source>
</evidence>
<feature type="compositionally biased region" description="Polar residues" evidence="1">
    <location>
        <begin position="77"/>
        <end position="92"/>
    </location>
</feature>
<dbReference type="EMBL" id="AXCR01000004">
    <property type="protein sequence ID" value="KJR87636.1"/>
    <property type="molecule type" value="Genomic_DNA"/>
</dbReference>
<evidence type="ECO:0000256" key="1">
    <source>
        <dbReference type="SAM" id="MobiDB-lite"/>
    </source>
</evidence>
<dbReference type="PANTHER" id="PTHR28094">
    <property type="entry name" value="MEIOTICALLY UP-REGULATED GENE 113 PROTEIN"/>
    <property type="match status" value="1"/>
</dbReference>
<name>A0A0F2MHJ0_SPOSC</name>
<dbReference type="Proteomes" id="UP000033710">
    <property type="component" value="Unassembled WGS sequence"/>
</dbReference>
<feature type="region of interest" description="Disordered" evidence="1">
    <location>
        <begin position="317"/>
        <end position="345"/>
    </location>
</feature>
<dbReference type="RefSeq" id="XP_016590312.1">
    <property type="nucleotide sequence ID" value="XM_016734173.1"/>
</dbReference>
<protein>
    <recommendedName>
        <fullName evidence="2">Bacteriophage T5 Orf172 DNA-binding domain-containing protein</fullName>
    </recommendedName>
</protein>
<dbReference type="VEuPathDB" id="FungiDB:SPSK_07511"/>
<dbReference type="SMART" id="SM00974">
    <property type="entry name" value="T5orf172"/>
    <property type="match status" value="1"/>
</dbReference>
<dbReference type="AlphaFoldDB" id="A0A0F2MHJ0"/>
<feature type="compositionally biased region" description="Basic and acidic residues" evidence="1">
    <location>
        <begin position="324"/>
        <end position="336"/>
    </location>
</feature>